<proteinExistence type="predicted"/>
<dbReference type="AlphaFoldDB" id="A0A9N9JQH0"/>
<reference evidence="1" key="1">
    <citation type="submission" date="2021-06" db="EMBL/GenBank/DDBJ databases">
        <authorList>
            <person name="Kallberg Y."/>
            <person name="Tangrot J."/>
            <person name="Rosling A."/>
        </authorList>
    </citation>
    <scope>NUCLEOTIDE SEQUENCE</scope>
    <source>
        <strain evidence="1">MA453B</strain>
    </source>
</reference>
<dbReference type="EMBL" id="CAJVPY010026109">
    <property type="protein sequence ID" value="CAG8789255.1"/>
    <property type="molecule type" value="Genomic_DNA"/>
</dbReference>
<sequence length="132" mass="15338">SDISSQLYLLLKVANINSDKNGKVYVPLIPGYSIYTHLGEYYFFICLEWCEICKNILYRWTDFGTNDSFQEPVASNCLPDSLTSLRNYIKNDKTINYKGEVSITYLMGLTCTENVQWLRGFINNKYPDIFLN</sequence>
<evidence type="ECO:0000313" key="2">
    <source>
        <dbReference type="Proteomes" id="UP000789405"/>
    </source>
</evidence>
<evidence type="ECO:0000313" key="1">
    <source>
        <dbReference type="EMBL" id="CAG8789255.1"/>
    </source>
</evidence>
<name>A0A9N9JQH0_9GLOM</name>
<dbReference type="Proteomes" id="UP000789405">
    <property type="component" value="Unassembled WGS sequence"/>
</dbReference>
<protein>
    <submittedName>
        <fullName evidence="1">19786_t:CDS:1</fullName>
    </submittedName>
</protein>
<dbReference type="OrthoDB" id="2442609at2759"/>
<feature type="non-terminal residue" evidence="1">
    <location>
        <position position="132"/>
    </location>
</feature>
<comment type="caution">
    <text evidence="1">The sequence shown here is derived from an EMBL/GenBank/DDBJ whole genome shotgun (WGS) entry which is preliminary data.</text>
</comment>
<organism evidence="1 2">
    <name type="scientific">Dentiscutata erythropus</name>
    <dbReference type="NCBI Taxonomy" id="1348616"/>
    <lineage>
        <taxon>Eukaryota</taxon>
        <taxon>Fungi</taxon>
        <taxon>Fungi incertae sedis</taxon>
        <taxon>Mucoromycota</taxon>
        <taxon>Glomeromycotina</taxon>
        <taxon>Glomeromycetes</taxon>
        <taxon>Diversisporales</taxon>
        <taxon>Gigasporaceae</taxon>
        <taxon>Dentiscutata</taxon>
    </lineage>
</organism>
<keyword evidence="2" id="KW-1185">Reference proteome</keyword>
<accession>A0A9N9JQH0</accession>
<feature type="non-terminal residue" evidence="1">
    <location>
        <position position="1"/>
    </location>
</feature>
<gene>
    <name evidence="1" type="ORF">DERYTH_LOCUS21071</name>
</gene>